<evidence type="ECO:0000256" key="1">
    <source>
        <dbReference type="ARBA" id="ARBA00023054"/>
    </source>
</evidence>
<feature type="compositionally biased region" description="Basic and acidic residues" evidence="3">
    <location>
        <begin position="1275"/>
        <end position="1285"/>
    </location>
</feature>
<feature type="compositionally biased region" description="Polar residues" evidence="3">
    <location>
        <begin position="784"/>
        <end position="793"/>
    </location>
</feature>
<dbReference type="OrthoDB" id="1293114at2759"/>
<feature type="region of interest" description="Disordered" evidence="3">
    <location>
        <begin position="653"/>
        <end position="693"/>
    </location>
</feature>
<feature type="compositionally biased region" description="Polar residues" evidence="3">
    <location>
        <begin position="2194"/>
        <end position="2223"/>
    </location>
</feature>
<feature type="compositionally biased region" description="Basic and acidic residues" evidence="3">
    <location>
        <begin position="1295"/>
        <end position="1305"/>
    </location>
</feature>
<protein>
    <recommendedName>
        <fullName evidence="6">Myosin class II heavy chain</fullName>
    </recommendedName>
</protein>
<feature type="compositionally biased region" description="Acidic residues" evidence="3">
    <location>
        <begin position="661"/>
        <end position="670"/>
    </location>
</feature>
<feature type="coiled-coil region" evidence="2">
    <location>
        <begin position="1610"/>
        <end position="1721"/>
    </location>
</feature>
<feature type="compositionally biased region" description="Polar residues" evidence="3">
    <location>
        <begin position="74"/>
        <end position="95"/>
    </location>
</feature>
<feature type="compositionally biased region" description="Polar residues" evidence="3">
    <location>
        <begin position="1210"/>
        <end position="1236"/>
    </location>
</feature>
<feature type="compositionally biased region" description="Polar residues" evidence="3">
    <location>
        <begin position="161"/>
        <end position="173"/>
    </location>
</feature>
<feature type="region of interest" description="Disordered" evidence="3">
    <location>
        <begin position="219"/>
        <end position="269"/>
    </location>
</feature>
<evidence type="ECO:0000313" key="4">
    <source>
        <dbReference type="EMBL" id="OCK86375.1"/>
    </source>
</evidence>
<sequence>MQARRITTSSPHLPSSPPSALLQEGEAYSPTEARGVPSPAQTLWTAPSPTQTLGHSSPELPPLPSLALGGLPRTPSTVARHQATDSTYYTASWGSPYQRPPPGFSLGSALRDPLALGSDDLEEDSSSLQFGLEHLLPSRLTEDGSPNQFSLDHLLPSRLPANQAQTPTKSTFTPKAIVPEATPRPIGFGFSDPPPEELLNGPTGNWVRQFLAGNWDNEKANWWSDESTDNESGVKKQVQEQQPSSEPQAKEKKGHKSRKENLTLKQQDFWAHFSRDQKESFGKMMSSKYADPSLIRKVSAPSQEPQLPSPVSAEKPLPPPPTEEITQTSPKVTSGPIPQSPMNEHATRLPSAPRPRKKVPWKGKSCWVFIPTDVARGTPGYPPKPLSSPEVLARMQHFEQAGYDTRGFGREEEDVTGSNGLAQNRAVFPDTADYVEDRNSGPFRVRIPNKTEWEAYVNYLTEQKLAALGVSIGGEEEETPMSRNPSSQYPGLPFSPPPPTSSGGSQRHGHHGSVISSAFPHGPSPGHASTRSIASPISPFGNPRGSMHMHRHSTFTSPSNFTPQQPTPPGIPGWSPQQYFGPQGARGGSPALQHSRPDLGDVVSPGSPYGFRQNQQYPFPQKEDLLVQMQQQQQQQLQSQLLHQQQQQLLSIRPSSTLAEVPEDEAEEDEVPKIKQDGQPGPHIAVPTPRGHRHNISENLEKEIQIQDAEYHLEQAIDKQLEEGGEFSTEPRFGERDPLKEHINLPNPHASGSSWEEARPVQQVLHQPQPHSRAHSLAKPQRPVSFNSQITDNQHGEMSDGAKTNISEITNPSLEDGCKRAGTNGSNQHSKTTSQASNAWKDSKPPFDQPGPVHNKHTSKSSISKLNVEAKEFKFSPAASFNPGNFQFSGFALSPVSSKPLSKEDPAAPRTNKPSLDGLGSGLNVTAPAFKPGGMNGSAFPTSNFDFLSKAPSFKPDAPAFKPSLVSPGFAPSPLIPVPSSVPSRIFGNINFNANDIIKPARRSKAVPIVRPDNTQQQAKGNEDKEDESGRITQADGREKRARHGRDDGNEVPQFALPSHPLSETTQFQAAKQDPQIEREPVAENKENLSPEAEQNQAKPKTPELSPTVALQREESSFGPVVRTPKTDEMSATMSDSNIISGDHDKRETESVTPTVEEEPKPFTKKHASKGSLSATAKPFEYRPQFGSGFDFGLHVTKPSVARSEDYDNIHTSPQRHVSRSPATTFRPSDDGSYQTAPEPRKHAPWPENESVDFDYAHPSFNEIDAVMKHLNEEGSDFGVEKDDTPWDQSSPRRSLHDFDHKDLQPSKNLRSDAPSPSPRRLYAPASGTLGASSASITHDPFSDERAGLAYESPVHRLNNADEIPVSDWDEGISSEGEDKIQTRSRFFDSHVNALIGRLLQDRLGPLEKSLQFIQDAVGQMTQRGGRSRRSMSNDRLDSDADDEDDEVGAEFHYRNRSPRKDRKLEKIRAIVMEALASHQPQNAASEPAPATALEPVQPHLDMSEFYQALGDVKASIARSASSSVQPEDFREMIEEALKRQSAEINQRRENQAADENEARIADLESMFREATLRVDAEVEARKAIESREASTQHLLKVTEEELTLLRESSQDDENKLRALNHECQDARIKIDAYHIAEEELRTKLFALAEENDDLKRTAVAYESSEEDLRKKLSAVTAENEALQFTLEEYRLSSNKWRDEIQQSNEENAGLKKAIESLKSQSEESTRIREAMRGKLEKLQQDMVIAMGQVAAERAQWQKSDEEHMKKYEVLSARIEAEGRTRERLERELERLEIQEREGMKLKVALEQTQQANSRLEESVNSLRLESSEHQKAAEKFERDFHEAREAGRVELQRTRTLMEADIDVANNQVNIVRANLESEIARLRAETDNVRMDADTAKARHELQLEEAADSKRQALDEAMALRNAALQEQQDAFERRIELLQQEHARALQISVEDRQRSEEHLKERLSLADATLEHLRDKVDLLEEKLSVAKSAAHAAVQAAQSAKAPVPATSHHSNHTGMPEKISPQALRESIAVLQEQLQERESRIEGLEEKLSKVDTEAPAKLKERDTEIGWLRELLGVRVDDITDLINALSQPTFDRDGVRDAAIRIRTNLQMEQHEKERLMTSGQAFPTLASLSNFASPKAVQLAAAFGNWRRGRDTATSSLSGASSSTSRTQTPSRVAPFRTAPAPSAQSFLSGLMTPPTSNLRRTPQAPSSIRPQNSRSNSSTSTFRDSEAGFPGLGKQTIAGAEQHAPSTPPLLGKASYDQDAEDGRYSENGFYDDEDSTVDGNPGEVRGFDGFGPGLLR</sequence>
<feature type="region of interest" description="Disordered" evidence="3">
    <location>
        <begin position="723"/>
        <end position="863"/>
    </location>
</feature>
<feature type="region of interest" description="Disordered" evidence="3">
    <location>
        <begin position="1275"/>
        <end position="1339"/>
    </location>
</feature>
<feature type="region of interest" description="Disordered" evidence="3">
    <location>
        <begin position="1"/>
        <end position="122"/>
    </location>
</feature>
<feature type="compositionally biased region" description="Low complexity" evidence="3">
    <location>
        <begin position="9"/>
        <end position="22"/>
    </location>
</feature>
<feature type="compositionally biased region" description="Low complexity" evidence="3">
    <location>
        <begin position="2224"/>
        <end position="2234"/>
    </location>
</feature>
<accession>A0A8E2JKT9</accession>
<keyword evidence="5" id="KW-1185">Reference proteome</keyword>
<proteinExistence type="predicted"/>
<evidence type="ECO:0000313" key="5">
    <source>
        <dbReference type="Proteomes" id="UP000250266"/>
    </source>
</evidence>
<feature type="compositionally biased region" description="Acidic residues" evidence="3">
    <location>
        <begin position="1440"/>
        <end position="1449"/>
    </location>
</feature>
<feature type="coiled-coil region" evidence="2">
    <location>
        <begin position="1531"/>
        <end position="1574"/>
    </location>
</feature>
<dbReference type="PANTHER" id="PTHR32083:SF0">
    <property type="entry name" value="CILIA AND FLAGELLA-ASSOCIATED PROTEIN 58"/>
    <property type="match status" value="1"/>
</dbReference>
<feature type="region of interest" description="Disordered" evidence="3">
    <location>
        <begin position="1003"/>
        <end position="1173"/>
    </location>
</feature>
<feature type="coiled-coil region" evidence="2">
    <location>
        <begin position="1867"/>
        <end position="1995"/>
    </location>
</feature>
<feature type="region of interest" description="Disordered" evidence="3">
    <location>
        <begin position="1421"/>
        <end position="1452"/>
    </location>
</feature>
<feature type="coiled-coil region" evidence="2">
    <location>
        <begin position="2035"/>
        <end position="2062"/>
    </location>
</feature>
<feature type="compositionally biased region" description="Basic and acidic residues" evidence="3">
    <location>
        <begin position="732"/>
        <end position="743"/>
    </location>
</feature>
<feature type="region of interest" description="Disordered" evidence="3">
    <location>
        <begin position="1205"/>
        <end position="1254"/>
    </location>
</feature>
<dbReference type="GO" id="GO:0005856">
    <property type="term" value="C:cytoskeleton"/>
    <property type="evidence" value="ECO:0007669"/>
    <property type="project" value="TreeGrafter"/>
</dbReference>
<reference evidence="4 5" key="1">
    <citation type="journal article" date="2016" name="Nat. Commun.">
        <title>Ectomycorrhizal ecology is imprinted in the genome of the dominant symbiotic fungus Cenococcum geophilum.</title>
        <authorList>
            <consortium name="DOE Joint Genome Institute"/>
            <person name="Peter M."/>
            <person name="Kohler A."/>
            <person name="Ohm R.A."/>
            <person name="Kuo A."/>
            <person name="Krutzmann J."/>
            <person name="Morin E."/>
            <person name="Arend M."/>
            <person name="Barry K.W."/>
            <person name="Binder M."/>
            <person name="Choi C."/>
            <person name="Clum A."/>
            <person name="Copeland A."/>
            <person name="Grisel N."/>
            <person name="Haridas S."/>
            <person name="Kipfer T."/>
            <person name="LaButti K."/>
            <person name="Lindquist E."/>
            <person name="Lipzen A."/>
            <person name="Maire R."/>
            <person name="Meier B."/>
            <person name="Mihaltcheva S."/>
            <person name="Molinier V."/>
            <person name="Murat C."/>
            <person name="Poggeler S."/>
            <person name="Quandt C.A."/>
            <person name="Sperisen C."/>
            <person name="Tritt A."/>
            <person name="Tisserant E."/>
            <person name="Crous P.W."/>
            <person name="Henrissat B."/>
            <person name="Nehls U."/>
            <person name="Egli S."/>
            <person name="Spatafora J.W."/>
            <person name="Grigoriev I.V."/>
            <person name="Martin F.M."/>
        </authorList>
    </citation>
    <scope>NUCLEOTIDE SEQUENCE [LARGE SCALE GENOMIC DNA]</scope>
    <source>
        <strain evidence="4 5">CBS 459.81</strain>
    </source>
</reference>
<feature type="region of interest" description="Disordered" evidence="3">
    <location>
        <begin position="161"/>
        <end position="204"/>
    </location>
</feature>
<dbReference type="PANTHER" id="PTHR32083">
    <property type="entry name" value="CILIA AND FLAGELLA-ASSOCIATED PROTEIN 58-RELATED"/>
    <property type="match status" value="1"/>
</dbReference>
<name>A0A8E2JKT9_9PEZI</name>
<feature type="compositionally biased region" description="Polar residues" evidence="3">
    <location>
        <begin position="802"/>
        <end position="813"/>
    </location>
</feature>
<evidence type="ECO:0000256" key="2">
    <source>
        <dbReference type="SAM" id="Coils"/>
    </source>
</evidence>
<feature type="compositionally biased region" description="Basic and acidic residues" evidence="3">
    <location>
        <begin position="1075"/>
        <end position="1089"/>
    </location>
</feature>
<feature type="compositionally biased region" description="Polar residues" evidence="3">
    <location>
        <begin position="324"/>
        <end position="342"/>
    </location>
</feature>
<feature type="compositionally biased region" description="Polar residues" evidence="3">
    <location>
        <begin position="823"/>
        <end position="840"/>
    </location>
</feature>
<gene>
    <name evidence="4" type="ORF">K432DRAFT_341117</name>
</gene>
<feature type="region of interest" description="Disordered" evidence="3">
    <location>
        <begin position="292"/>
        <end position="359"/>
    </location>
</feature>
<evidence type="ECO:0008006" key="6">
    <source>
        <dbReference type="Google" id="ProtNLM"/>
    </source>
</evidence>
<organism evidence="4 5">
    <name type="scientific">Lepidopterella palustris CBS 459.81</name>
    <dbReference type="NCBI Taxonomy" id="1314670"/>
    <lineage>
        <taxon>Eukaryota</taxon>
        <taxon>Fungi</taxon>
        <taxon>Dikarya</taxon>
        <taxon>Ascomycota</taxon>
        <taxon>Pezizomycotina</taxon>
        <taxon>Dothideomycetes</taxon>
        <taxon>Pleosporomycetidae</taxon>
        <taxon>Mytilinidiales</taxon>
        <taxon>Argynnaceae</taxon>
        <taxon>Lepidopterella</taxon>
    </lineage>
</organism>
<feature type="compositionally biased region" description="Low complexity" evidence="3">
    <location>
        <begin position="760"/>
        <end position="771"/>
    </location>
</feature>
<feature type="compositionally biased region" description="Polar residues" evidence="3">
    <location>
        <begin position="1130"/>
        <end position="1140"/>
    </location>
</feature>
<feature type="compositionally biased region" description="Polar residues" evidence="3">
    <location>
        <begin position="39"/>
        <end position="52"/>
    </location>
</feature>
<dbReference type="EMBL" id="KV744805">
    <property type="protein sequence ID" value="OCK86375.1"/>
    <property type="molecule type" value="Genomic_DNA"/>
</dbReference>
<feature type="region of interest" description="Disordered" evidence="3">
    <location>
        <begin position="2161"/>
        <end position="2309"/>
    </location>
</feature>
<feature type="coiled-coil region" evidence="2">
    <location>
        <begin position="1768"/>
        <end position="1840"/>
    </location>
</feature>
<feature type="region of interest" description="Disordered" evidence="3">
    <location>
        <begin position="897"/>
        <end position="921"/>
    </location>
</feature>
<keyword evidence="1 2" id="KW-0175">Coiled coil</keyword>
<feature type="compositionally biased region" description="Low complexity" evidence="3">
    <location>
        <begin position="2163"/>
        <end position="2183"/>
    </location>
</feature>
<dbReference type="Proteomes" id="UP000250266">
    <property type="component" value="Unassembled WGS sequence"/>
</dbReference>
<feature type="region of interest" description="Disordered" evidence="3">
    <location>
        <begin position="474"/>
        <end position="615"/>
    </location>
</feature>
<evidence type="ECO:0000256" key="3">
    <source>
        <dbReference type="SAM" id="MobiDB-lite"/>
    </source>
</evidence>